<dbReference type="PANTHER" id="PTHR47354">
    <property type="entry name" value="NADH OXIDOREDUCTASE HCR"/>
    <property type="match status" value="1"/>
</dbReference>
<dbReference type="InterPro" id="IPR039261">
    <property type="entry name" value="FNR_nucleotide-bd"/>
</dbReference>
<keyword evidence="4" id="KW-1185">Reference proteome</keyword>
<dbReference type="PANTHER" id="PTHR47354:SF5">
    <property type="entry name" value="PROTEIN RFBI"/>
    <property type="match status" value="1"/>
</dbReference>
<evidence type="ECO:0000259" key="2">
    <source>
        <dbReference type="PROSITE" id="PS51384"/>
    </source>
</evidence>
<gene>
    <name evidence="3" type="ORF">A5893_12215</name>
</gene>
<reference evidence="3 4" key="1">
    <citation type="submission" date="2016-04" db="EMBL/GenBank/DDBJ databases">
        <authorList>
            <person name="Evans L.H."/>
            <person name="Alamgir A."/>
            <person name="Owens N."/>
            <person name="Weber N.D."/>
            <person name="Virtaneva K."/>
            <person name="Barbian K."/>
            <person name="Babar A."/>
            <person name="Rosenke K."/>
        </authorList>
    </citation>
    <scope>NUCLEOTIDE SEQUENCE [LARGE SCALE GENOMIC DNA]</scope>
    <source>
        <strain evidence="3 4">CCM 8644</strain>
    </source>
</reference>
<sequence>MQIFTLKIVEIRKETSDTITLCFKQPGLKKVRYLAGQYLTLIFRINGRRYIRPYSFSSAPNVDKHLEVTIKKVPNGIVSNHIHDIVKVDDSIETMSPMGNFIIPDNKDYKTIFLWGAGSGITPLMSIAKSSLSSNPDINVNLIYGNRNKENTIFKRDINVLQEKFTTFKPYHFYTQLSVKEQLPNIVQGRINPEKVLEIIDQNSLNNSIHFICGPTGLKESVKEILLLYSIEPENIFYEDFELVKDPKDFEDIETRNINLFFNGFEHKLEIPKGKSILEVGLDAGLELPYSCQTGNCNTCKGKLKDGLMRMIGLKDIRNDLSKDEFLLCCSHPLNNEVYIEI</sequence>
<dbReference type="STRING" id="1826909.A5893_12215"/>
<evidence type="ECO:0000313" key="3">
    <source>
        <dbReference type="EMBL" id="OAQ38806.1"/>
    </source>
</evidence>
<dbReference type="PROSITE" id="PS51085">
    <property type="entry name" value="2FE2S_FER_2"/>
    <property type="match status" value="1"/>
</dbReference>
<dbReference type="RefSeq" id="WP_068822959.1">
    <property type="nucleotide sequence ID" value="NZ_LWHJ01000029.1"/>
</dbReference>
<dbReference type="CDD" id="cd06214">
    <property type="entry name" value="PA_degradation_oxidoreductase_like"/>
    <property type="match status" value="1"/>
</dbReference>
<dbReference type="Pfam" id="PF00111">
    <property type="entry name" value="Fer2"/>
    <property type="match status" value="1"/>
</dbReference>
<name>A0A179DCN5_9SPHI</name>
<protein>
    <recommendedName>
        <fullName evidence="5">Oxidoreductase</fullName>
    </recommendedName>
</protein>
<dbReference type="InterPro" id="IPR012675">
    <property type="entry name" value="Beta-grasp_dom_sf"/>
</dbReference>
<dbReference type="OrthoDB" id="9789468at2"/>
<evidence type="ECO:0008006" key="5">
    <source>
        <dbReference type="Google" id="ProtNLM"/>
    </source>
</evidence>
<dbReference type="EMBL" id="LWHJ01000029">
    <property type="protein sequence ID" value="OAQ38806.1"/>
    <property type="molecule type" value="Genomic_DNA"/>
</dbReference>
<dbReference type="InterPro" id="IPR017927">
    <property type="entry name" value="FAD-bd_FR_type"/>
</dbReference>
<dbReference type="InterPro" id="IPR008333">
    <property type="entry name" value="Cbr1-like_FAD-bd_dom"/>
</dbReference>
<proteinExistence type="predicted"/>
<reference evidence="3 4" key="2">
    <citation type="submission" date="2016-06" db="EMBL/GenBank/DDBJ databases">
        <title>Pedobacter psychrophilus sp. nov., isolated from Antarctic fragmentary rock.</title>
        <authorList>
            <person name="Svec P."/>
        </authorList>
    </citation>
    <scope>NUCLEOTIDE SEQUENCE [LARGE SCALE GENOMIC DNA]</scope>
    <source>
        <strain evidence="3 4">CCM 8644</strain>
    </source>
</reference>
<dbReference type="Gene3D" id="3.10.20.30">
    <property type="match status" value="1"/>
</dbReference>
<dbReference type="SUPFAM" id="SSF52343">
    <property type="entry name" value="Ferredoxin reductase-like, C-terminal NADP-linked domain"/>
    <property type="match status" value="1"/>
</dbReference>
<dbReference type="SUPFAM" id="SSF63380">
    <property type="entry name" value="Riboflavin synthase domain-like"/>
    <property type="match status" value="1"/>
</dbReference>
<feature type="domain" description="2Fe-2S ferredoxin-type" evidence="1">
    <location>
        <begin position="256"/>
        <end position="342"/>
    </location>
</feature>
<dbReference type="InterPro" id="IPR050415">
    <property type="entry name" value="MRET"/>
</dbReference>
<dbReference type="Gene3D" id="2.40.30.10">
    <property type="entry name" value="Translation factors"/>
    <property type="match status" value="1"/>
</dbReference>
<dbReference type="GO" id="GO:0016491">
    <property type="term" value="F:oxidoreductase activity"/>
    <property type="evidence" value="ECO:0007669"/>
    <property type="project" value="InterPro"/>
</dbReference>
<dbReference type="InterPro" id="IPR001041">
    <property type="entry name" value="2Fe-2S_ferredoxin-type"/>
</dbReference>
<dbReference type="Proteomes" id="UP000078459">
    <property type="component" value="Unassembled WGS sequence"/>
</dbReference>
<feature type="domain" description="FAD-binding FR-type" evidence="2">
    <location>
        <begin position="1"/>
        <end position="104"/>
    </location>
</feature>
<evidence type="ECO:0000313" key="4">
    <source>
        <dbReference type="Proteomes" id="UP000078459"/>
    </source>
</evidence>
<dbReference type="Pfam" id="PF00970">
    <property type="entry name" value="FAD_binding_6"/>
    <property type="match status" value="1"/>
</dbReference>
<dbReference type="PROSITE" id="PS51384">
    <property type="entry name" value="FAD_FR"/>
    <property type="match status" value="1"/>
</dbReference>
<organism evidence="3 4">
    <name type="scientific">Pedobacter psychrophilus</name>
    <dbReference type="NCBI Taxonomy" id="1826909"/>
    <lineage>
        <taxon>Bacteria</taxon>
        <taxon>Pseudomonadati</taxon>
        <taxon>Bacteroidota</taxon>
        <taxon>Sphingobacteriia</taxon>
        <taxon>Sphingobacteriales</taxon>
        <taxon>Sphingobacteriaceae</taxon>
        <taxon>Pedobacter</taxon>
    </lineage>
</organism>
<dbReference type="InterPro" id="IPR017938">
    <property type="entry name" value="Riboflavin_synthase-like_b-brl"/>
</dbReference>
<comment type="caution">
    <text evidence="3">The sequence shown here is derived from an EMBL/GenBank/DDBJ whole genome shotgun (WGS) entry which is preliminary data.</text>
</comment>
<dbReference type="Pfam" id="PF00175">
    <property type="entry name" value="NAD_binding_1"/>
    <property type="match status" value="1"/>
</dbReference>
<accession>A0A179DCN5</accession>
<dbReference type="AlphaFoldDB" id="A0A179DCN5"/>
<evidence type="ECO:0000259" key="1">
    <source>
        <dbReference type="PROSITE" id="PS51085"/>
    </source>
</evidence>
<dbReference type="Gene3D" id="3.40.50.80">
    <property type="entry name" value="Nucleotide-binding domain of ferredoxin-NADP reductase (FNR) module"/>
    <property type="match status" value="1"/>
</dbReference>
<dbReference type="SUPFAM" id="SSF54292">
    <property type="entry name" value="2Fe-2S ferredoxin-like"/>
    <property type="match status" value="1"/>
</dbReference>
<dbReference type="InterPro" id="IPR036010">
    <property type="entry name" value="2Fe-2S_ferredoxin-like_sf"/>
</dbReference>
<dbReference type="CDD" id="cd00207">
    <property type="entry name" value="fer2"/>
    <property type="match status" value="1"/>
</dbReference>
<dbReference type="GO" id="GO:0051536">
    <property type="term" value="F:iron-sulfur cluster binding"/>
    <property type="evidence" value="ECO:0007669"/>
    <property type="project" value="InterPro"/>
</dbReference>
<dbReference type="InterPro" id="IPR001433">
    <property type="entry name" value="OxRdtase_FAD/NAD-bd"/>
</dbReference>